<protein>
    <recommendedName>
        <fullName evidence="3">ferric-chelate reductase (NADPH)</fullName>
        <ecNumber evidence="3">1.16.1.9</ecNumber>
    </recommendedName>
</protein>
<sequence>MKLLCLLYSLFFFFVAGVSARGKFEWYGKTITLYSCVYEINYLKDFHFCPPTDRTCLCSNENSRATLAGCFAYKDRNSTYLVDYVVGYCARYFETELEANWFDKSYERFTNYARNQSEIEPTEEPIDFPLRFSSKDMDFYSEIANRFLLNYDNSIWYGVSVFGFWLLVLIVSSISYWTKVLFPTATKRLVGPVANFYRKHVSMPALYGKNKAQEMRGFKVFDGLVPTRFEMIVIALFYIFVIIIHAVNSRALKGDPVFGSTYLAELRYVADRTGIVAIFMMPLLFLFAGRNNFLQWLTGINYCTFLCYHRHIARVMFMLVAIHSVNYTILLVNRKYFGEELREPWLYWGLIATIVGGIMLIQSILYLRRNWYELFLLVHIVMAVLYVVGTWIHIDDFGYGIILYPTIAVWSFDRLVRIGRLLYFGFPEVNVKLVGDETIKMCIPKPKHWKIIPGGHAFVHFIKPTYFWQSHPFTFTNCSDQGEDKIVMYMKVKGGVTHSLYKLLNKSPGKMTTMRIGIEGPYGESTPAKYADKAVFIAGGNGIPGIYSEICDIALRSSPERKSVLKLVWVIREYSSILWFYDELVRLKNTNIETTVYVTRPDVSITNADEFTHIGSSQDGSIKSSEETKSSSSSFDGANAVGKLKEELSHVHFEEGRPDMEQLVQDEIKESPGSTAFVTCGHPIMVDEIRYHSCKNIDNEEKKRVDFFEQLQVWA</sequence>
<dbReference type="Pfam" id="PF08022">
    <property type="entry name" value="FAD_binding_8"/>
    <property type="match status" value="1"/>
</dbReference>
<feature type="transmembrane region" description="Helical" evidence="17">
    <location>
        <begin position="315"/>
        <end position="333"/>
    </location>
</feature>
<comment type="similarity">
    <text evidence="2">Belongs to the ferric reductase (FRE) family.</text>
</comment>
<evidence type="ECO:0000256" key="2">
    <source>
        <dbReference type="ARBA" id="ARBA00006278"/>
    </source>
</evidence>
<dbReference type="GO" id="GO:0006879">
    <property type="term" value="P:intracellular iron ion homeostasis"/>
    <property type="evidence" value="ECO:0007669"/>
    <property type="project" value="TreeGrafter"/>
</dbReference>
<evidence type="ECO:0000256" key="15">
    <source>
        <dbReference type="ARBA" id="ARBA00048483"/>
    </source>
</evidence>
<evidence type="ECO:0000259" key="19">
    <source>
        <dbReference type="PROSITE" id="PS51384"/>
    </source>
</evidence>
<dbReference type="SUPFAM" id="SSF52343">
    <property type="entry name" value="Ferredoxin reductase-like, C-terminal NADP-linked domain"/>
    <property type="match status" value="1"/>
</dbReference>
<dbReference type="Gene3D" id="3.40.50.80">
    <property type="entry name" value="Nucleotide-binding domain of ferredoxin-NADP reductase (FNR) module"/>
    <property type="match status" value="1"/>
</dbReference>
<dbReference type="PANTHER" id="PTHR32361">
    <property type="entry name" value="FERRIC/CUPRIC REDUCTASE TRANSMEMBRANE COMPONENT"/>
    <property type="match status" value="1"/>
</dbReference>
<dbReference type="InterPro" id="IPR013112">
    <property type="entry name" value="FAD-bd_8"/>
</dbReference>
<reference evidence="20 21" key="1">
    <citation type="journal article" date="2011" name="Proc. Natl. Acad. Sci. U.S.A.">
        <title>Comparative genomics of xylose-fermenting fungi for enhanced biofuel production.</title>
        <authorList>
            <person name="Wohlbach D.J."/>
            <person name="Kuo A."/>
            <person name="Sato T.K."/>
            <person name="Potts K.M."/>
            <person name="Salamov A.A."/>
            <person name="LaButti K.M."/>
            <person name="Sun H."/>
            <person name="Clum A."/>
            <person name="Pangilinan J.L."/>
            <person name="Lindquist E.A."/>
            <person name="Lucas S."/>
            <person name="Lapidus A."/>
            <person name="Jin M."/>
            <person name="Gunawan C."/>
            <person name="Balan V."/>
            <person name="Dale B.E."/>
            <person name="Jeffries T.W."/>
            <person name="Zinkel R."/>
            <person name="Barry K.W."/>
            <person name="Grigoriev I.V."/>
            <person name="Gasch A.P."/>
        </authorList>
    </citation>
    <scope>NUCLEOTIDE SEQUENCE [LARGE SCALE GENOMIC DNA]</scope>
    <source>
        <strain evidence="21">NRRL Y-27907 / 11-Y1</strain>
    </source>
</reference>
<dbReference type="HOGENOM" id="CLU_010365_4_0_1"/>
<dbReference type="GO" id="GO:0015677">
    <property type="term" value="P:copper ion import"/>
    <property type="evidence" value="ECO:0007669"/>
    <property type="project" value="TreeGrafter"/>
</dbReference>
<dbReference type="SFLD" id="SFLDS00052">
    <property type="entry name" value="Ferric_Reductase_Domain"/>
    <property type="match status" value="1"/>
</dbReference>
<comment type="subcellular location">
    <subcellularLocation>
        <location evidence="1">Cell membrane</location>
        <topology evidence="1">Multi-pass membrane protein</topology>
    </subcellularLocation>
</comment>
<keyword evidence="6" id="KW-0285">Flavoprotein</keyword>
<accession>G3AH34</accession>
<dbReference type="InterPro" id="IPR039261">
    <property type="entry name" value="FNR_nucleotide-bd"/>
</dbReference>
<keyword evidence="21" id="KW-1185">Reference proteome</keyword>
<evidence type="ECO:0000256" key="16">
    <source>
        <dbReference type="SAM" id="MobiDB-lite"/>
    </source>
</evidence>
<evidence type="ECO:0000256" key="10">
    <source>
        <dbReference type="ARBA" id="ARBA00022989"/>
    </source>
</evidence>
<dbReference type="PANTHER" id="PTHR32361:SF9">
    <property type="entry name" value="FERRIC REDUCTASE TRANSMEMBRANE COMPONENT 3-RELATED"/>
    <property type="match status" value="1"/>
</dbReference>
<feature type="signal peptide" evidence="18">
    <location>
        <begin position="1"/>
        <end position="20"/>
    </location>
</feature>
<evidence type="ECO:0000256" key="17">
    <source>
        <dbReference type="SAM" id="Phobius"/>
    </source>
</evidence>
<evidence type="ECO:0000256" key="13">
    <source>
        <dbReference type="ARBA" id="ARBA00023136"/>
    </source>
</evidence>
<organism evidence="21">
    <name type="scientific">Spathaspora passalidarum (strain NRRL Y-27907 / 11-Y1)</name>
    <dbReference type="NCBI Taxonomy" id="619300"/>
    <lineage>
        <taxon>Eukaryota</taxon>
        <taxon>Fungi</taxon>
        <taxon>Dikarya</taxon>
        <taxon>Ascomycota</taxon>
        <taxon>Saccharomycotina</taxon>
        <taxon>Pichiomycetes</taxon>
        <taxon>Debaryomycetaceae</taxon>
        <taxon>Spathaspora</taxon>
    </lineage>
</organism>
<name>G3AH34_SPAPN</name>
<feature type="transmembrane region" description="Helical" evidence="17">
    <location>
        <begin position="155"/>
        <end position="178"/>
    </location>
</feature>
<dbReference type="GO" id="GO:0005886">
    <property type="term" value="C:plasma membrane"/>
    <property type="evidence" value="ECO:0007669"/>
    <property type="project" value="UniProtKB-SubCell"/>
</dbReference>
<feature type="transmembrane region" description="Helical" evidence="17">
    <location>
        <begin position="268"/>
        <end position="288"/>
    </location>
</feature>
<dbReference type="InParanoid" id="G3AH34"/>
<dbReference type="InterPro" id="IPR051410">
    <property type="entry name" value="Ferric/Cupric_Reductase"/>
</dbReference>
<evidence type="ECO:0000256" key="4">
    <source>
        <dbReference type="ARBA" id="ARBA00022448"/>
    </source>
</evidence>
<dbReference type="InterPro" id="IPR017927">
    <property type="entry name" value="FAD-bd_FR_type"/>
</dbReference>
<keyword evidence="10 17" id="KW-1133">Transmembrane helix</keyword>
<dbReference type="RefSeq" id="XP_007372876.1">
    <property type="nucleotide sequence ID" value="XM_007372814.1"/>
</dbReference>
<keyword evidence="14" id="KW-0325">Glycoprotein</keyword>
<evidence type="ECO:0000256" key="11">
    <source>
        <dbReference type="ARBA" id="ARBA00023002"/>
    </source>
</evidence>
<keyword evidence="11" id="KW-0560">Oxidoreductase</keyword>
<dbReference type="Pfam" id="PF01794">
    <property type="entry name" value="Ferric_reduct"/>
    <property type="match status" value="1"/>
</dbReference>
<feature type="transmembrane region" description="Helical" evidence="17">
    <location>
        <begin position="374"/>
        <end position="392"/>
    </location>
</feature>
<feature type="region of interest" description="Disordered" evidence="16">
    <location>
        <begin position="616"/>
        <end position="637"/>
    </location>
</feature>
<keyword evidence="9" id="KW-0249">Electron transport</keyword>
<dbReference type="SUPFAM" id="SSF63380">
    <property type="entry name" value="Riboflavin synthase domain-like"/>
    <property type="match status" value="1"/>
</dbReference>
<dbReference type="PROSITE" id="PS51384">
    <property type="entry name" value="FAD_FR"/>
    <property type="match status" value="1"/>
</dbReference>
<evidence type="ECO:0000313" key="21">
    <source>
        <dbReference type="Proteomes" id="UP000000709"/>
    </source>
</evidence>
<proteinExistence type="inferred from homology"/>
<evidence type="ECO:0000256" key="7">
    <source>
        <dbReference type="ARBA" id="ARBA00022692"/>
    </source>
</evidence>
<dbReference type="eggNOG" id="KOG0039">
    <property type="taxonomic scope" value="Eukaryota"/>
</dbReference>
<dbReference type="Proteomes" id="UP000000709">
    <property type="component" value="Unassembled WGS sequence"/>
</dbReference>
<evidence type="ECO:0000256" key="12">
    <source>
        <dbReference type="ARBA" id="ARBA00023065"/>
    </source>
</evidence>
<feature type="domain" description="FAD-binding FR-type" evidence="19">
    <location>
        <begin position="408"/>
        <end position="528"/>
    </location>
</feature>
<evidence type="ECO:0000256" key="6">
    <source>
        <dbReference type="ARBA" id="ARBA00022630"/>
    </source>
</evidence>
<dbReference type="SFLD" id="SFLDG01168">
    <property type="entry name" value="Ferric_reductase_subgroup_(FRE"/>
    <property type="match status" value="1"/>
</dbReference>
<feature type="transmembrane region" description="Helical" evidence="17">
    <location>
        <begin position="229"/>
        <end position="248"/>
    </location>
</feature>
<keyword evidence="7 17" id="KW-0812">Transmembrane</keyword>
<evidence type="ECO:0000313" key="20">
    <source>
        <dbReference type="EMBL" id="EGW35464.1"/>
    </source>
</evidence>
<evidence type="ECO:0000256" key="8">
    <source>
        <dbReference type="ARBA" id="ARBA00022827"/>
    </source>
</evidence>
<comment type="catalytic activity">
    <reaction evidence="15">
        <text>2 a Fe(II)-siderophore + NADP(+) + H(+) = 2 a Fe(III)-siderophore + NADPH</text>
        <dbReference type="Rhea" id="RHEA:28795"/>
        <dbReference type="Rhea" id="RHEA-COMP:11342"/>
        <dbReference type="Rhea" id="RHEA-COMP:11344"/>
        <dbReference type="ChEBI" id="CHEBI:15378"/>
        <dbReference type="ChEBI" id="CHEBI:29033"/>
        <dbReference type="ChEBI" id="CHEBI:29034"/>
        <dbReference type="ChEBI" id="CHEBI:57783"/>
        <dbReference type="ChEBI" id="CHEBI:58349"/>
        <dbReference type="EC" id="1.16.1.9"/>
    </reaction>
</comment>
<evidence type="ECO:0000256" key="14">
    <source>
        <dbReference type="ARBA" id="ARBA00023180"/>
    </source>
</evidence>
<evidence type="ECO:0000256" key="1">
    <source>
        <dbReference type="ARBA" id="ARBA00004651"/>
    </source>
</evidence>
<dbReference type="AlphaFoldDB" id="G3AH34"/>
<feature type="transmembrane region" description="Helical" evidence="17">
    <location>
        <begin position="345"/>
        <end position="367"/>
    </location>
</feature>
<keyword evidence="4" id="KW-0813">Transport</keyword>
<dbReference type="GO" id="GO:0052851">
    <property type="term" value="F:ferric-chelate reductase (NADPH) activity"/>
    <property type="evidence" value="ECO:0007669"/>
    <property type="project" value="UniProtKB-EC"/>
</dbReference>
<keyword evidence="12" id="KW-0406">Ion transport</keyword>
<dbReference type="OMA" id="YDGWTRH"/>
<dbReference type="GO" id="GO:0006826">
    <property type="term" value="P:iron ion transport"/>
    <property type="evidence" value="ECO:0007669"/>
    <property type="project" value="TreeGrafter"/>
</dbReference>
<dbReference type="Pfam" id="PF08030">
    <property type="entry name" value="NAD_binding_6"/>
    <property type="match status" value="1"/>
</dbReference>
<keyword evidence="8" id="KW-0274">FAD</keyword>
<dbReference type="FunCoup" id="G3AH34">
    <property type="interactions" value="394"/>
</dbReference>
<dbReference type="EC" id="1.16.1.9" evidence="3"/>
<keyword evidence="18" id="KW-0732">Signal</keyword>
<dbReference type="KEGG" id="spaa:SPAPADRAFT_132577"/>
<dbReference type="OrthoDB" id="167398at2759"/>
<dbReference type="EMBL" id="GL996499">
    <property type="protein sequence ID" value="EGW35464.1"/>
    <property type="molecule type" value="Genomic_DNA"/>
</dbReference>
<feature type="chain" id="PRO_5003442499" description="ferric-chelate reductase (NADPH)" evidence="18">
    <location>
        <begin position="21"/>
        <end position="715"/>
    </location>
</feature>
<keyword evidence="13 17" id="KW-0472">Membrane</keyword>
<keyword evidence="5" id="KW-1003">Cell membrane</keyword>
<evidence type="ECO:0000256" key="5">
    <source>
        <dbReference type="ARBA" id="ARBA00022475"/>
    </source>
</evidence>
<dbReference type="GeneID" id="18869671"/>
<dbReference type="InterPro" id="IPR017938">
    <property type="entry name" value="Riboflavin_synthase-like_b-brl"/>
</dbReference>
<evidence type="ECO:0000256" key="9">
    <source>
        <dbReference type="ARBA" id="ARBA00022982"/>
    </source>
</evidence>
<dbReference type="InterPro" id="IPR013130">
    <property type="entry name" value="Fe3_Rdtase_TM_dom"/>
</dbReference>
<evidence type="ECO:0000256" key="18">
    <source>
        <dbReference type="SAM" id="SignalP"/>
    </source>
</evidence>
<dbReference type="InterPro" id="IPR013121">
    <property type="entry name" value="Fe_red_NAD-bd_6"/>
</dbReference>
<evidence type="ECO:0000256" key="3">
    <source>
        <dbReference type="ARBA" id="ARBA00012668"/>
    </source>
</evidence>
<dbReference type="CDD" id="cd06186">
    <property type="entry name" value="NOX_Duox_like_FAD_NADP"/>
    <property type="match status" value="1"/>
</dbReference>
<gene>
    <name evidence="20" type="ORF">SPAPADRAFT_132577</name>
</gene>